<sequence>MACTLLGCTDLAVETVYPYPVLGITPSPPASSSLAEAAEATVMAPINKMLEAPDLKHGHLSDKDFASTSVYSRFAHKESCSNDCREDHSCRGAPDHPEFKQYALEYGAAHLWEWGAGHRIPLSLPHYLLRGILMDGMCDYLMFALKRSAEMLFRKIDPEATLQWLWVVPRRRLQFTSPGCEPALIHSVLLIQSPLAGKFVLDPSGEQYGIPAEHRFIRWRDYVDRYVMRNKNHYGAQVWMIAHNGEEDFENGTGHAEQYWRDIREVLGGSIKIWLHHVTAGGSTLRQALGNEASMKEQDKWVGDDLVEKLVDVDLRPFWPLA</sequence>
<accession>A0A1Y2LV17</accession>
<gene>
    <name evidence="1" type="ORF">B5807_07404</name>
</gene>
<dbReference type="Proteomes" id="UP000193240">
    <property type="component" value="Unassembled WGS sequence"/>
</dbReference>
<dbReference type="AlphaFoldDB" id="A0A1Y2LV17"/>
<protein>
    <submittedName>
        <fullName evidence="1">Uncharacterized protein</fullName>
    </submittedName>
</protein>
<evidence type="ECO:0000313" key="1">
    <source>
        <dbReference type="EMBL" id="OSS47691.1"/>
    </source>
</evidence>
<dbReference type="InParanoid" id="A0A1Y2LV17"/>
<organism evidence="1 2">
    <name type="scientific">Epicoccum nigrum</name>
    <name type="common">Soil fungus</name>
    <name type="synonym">Epicoccum purpurascens</name>
    <dbReference type="NCBI Taxonomy" id="105696"/>
    <lineage>
        <taxon>Eukaryota</taxon>
        <taxon>Fungi</taxon>
        <taxon>Dikarya</taxon>
        <taxon>Ascomycota</taxon>
        <taxon>Pezizomycotina</taxon>
        <taxon>Dothideomycetes</taxon>
        <taxon>Pleosporomycetidae</taxon>
        <taxon>Pleosporales</taxon>
        <taxon>Pleosporineae</taxon>
        <taxon>Didymellaceae</taxon>
        <taxon>Epicoccum</taxon>
    </lineage>
</organism>
<dbReference type="EMBL" id="KZ107848">
    <property type="protein sequence ID" value="OSS47691.1"/>
    <property type="molecule type" value="Genomic_DNA"/>
</dbReference>
<reference evidence="1 2" key="1">
    <citation type="journal article" date="2017" name="Genome Announc.">
        <title>Genome sequence of the saprophytic ascomycete Epicoccum nigrum ICMP 19927 strain isolated from New Zealand.</title>
        <authorList>
            <person name="Fokin M."/>
            <person name="Fleetwood D."/>
            <person name="Weir B.S."/>
            <person name="Villas-Boas S.G."/>
        </authorList>
    </citation>
    <scope>NUCLEOTIDE SEQUENCE [LARGE SCALE GENOMIC DNA]</scope>
    <source>
        <strain evidence="1 2">ICMP 19927</strain>
    </source>
</reference>
<proteinExistence type="predicted"/>
<keyword evidence="2" id="KW-1185">Reference proteome</keyword>
<evidence type="ECO:0000313" key="2">
    <source>
        <dbReference type="Proteomes" id="UP000193240"/>
    </source>
</evidence>
<name>A0A1Y2LV17_EPING</name>